<evidence type="ECO:0000259" key="10">
    <source>
        <dbReference type="Pfam" id="PF05922"/>
    </source>
</evidence>
<feature type="domain" description="Inhibitor I9" evidence="10">
    <location>
        <begin position="57"/>
        <end position="99"/>
    </location>
</feature>
<comment type="similarity">
    <text evidence="1 6 7">Belongs to the peptidase S8 family.</text>
</comment>
<dbReference type="EMBL" id="PNEN01000539">
    <property type="protein sequence ID" value="PPJ55469.1"/>
    <property type="molecule type" value="Genomic_DNA"/>
</dbReference>
<dbReference type="GO" id="GO:0004252">
    <property type="term" value="F:serine-type endopeptidase activity"/>
    <property type="evidence" value="ECO:0007669"/>
    <property type="project" value="UniProtKB-UniRule"/>
</dbReference>
<evidence type="ECO:0000313" key="11">
    <source>
        <dbReference type="EMBL" id="PPJ55469.1"/>
    </source>
</evidence>
<dbReference type="InterPro" id="IPR022398">
    <property type="entry name" value="Peptidase_S8_His-AS"/>
</dbReference>
<dbReference type="InterPro" id="IPR034193">
    <property type="entry name" value="PCSK9_ProteinaseK-like"/>
</dbReference>
<dbReference type="Pfam" id="PF00082">
    <property type="entry name" value="Peptidase_S8"/>
    <property type="match status" value="1"/>
</dbReference>
<keyword evidence="4 6" id="KW-0378">Hydrolase</keyword>
<keyword evidence="3 8" id="KW-0732">Signal</keyword>
<name>A0A2S6C6W4_9PEZI</name>
<evidence type="ECO:0000256" key="7">
    <source>
        <dbReference type="RuleBase" id="RU003355"/>
    </source>
</evidence>
<evidence type="ECO:0008006" key="13">
    <source>
        <dbReference type="Google" id="ProtNLM"/>
    </source>
</evidence>
<organism evidence="11 12">
    <name type="scientific">Cercospora berteroae</name>
    <dbReference type="NCBI Taxonomy" id="357750"/>
    <lineage>
        <taxon>Eukaryota</taxon>
        <taxon>Fungi</taxon>
        <taxon>Dikarya</taxon>
        <taxon>Ascomycota</taxon>
        <taxon>Pezizomycotina</taxon>
        <taxon>Dothideomycetes</taxon>
        <taxon>Dothideomycetidae</taxon>
        <taxon>Mycosphaerellales</taxon>
        <taxon>Mycosphaerellaceae</taxon>
        <taxon>Cercospora</taxon>
    </lineage>
</organism>
<gene>
    <name evidence="11" type="ORF">CBER1_08019</name>
</gene>
<dbReference type="Gene3D" id="3.40.50.200">
    <property type="entry name" value="Peptidase S8/S53 domain"/>
    <property type="match status" value="1"/>
</dbReference>
<evidence type="ECO:0000259" key="9">
    <source>
        <dbReference type="Pfam" id="PF00082"/>
    </source>
</evidence>
<keyword evidence="5 6" id="KW-0720">Serine protease</keyword>
<dbReference type="STRING" id="357750.A0A2S6C6W4"/>
<dbReference type="InterPro" id="IPR023827">
    <property type="entry name" value="Peptidase_S8_Asp-AS"/>
</dbReference>
<dbReference type="InterPro" id="IPR023828">
    <property type="entry name" value="Peptidase_S8_Ser-AS"/>
</dbReference>
<dbReference type="PRINTS" id="PR00723">
    <property type="entry name" value="SUBTILISIN"/>
</dbReference>
<dbReference type="PROSITE" id="PS00138">
    <property type="entry name" value="SUBTILASE_SER"/>
    <property type="match status" value="1"/>
</dbReference>
<evidence type="ECO:0000256" key="2">
    <source>
        <dbReference type="ARBA" id="ARBA00022670"/>
    </source>
</evidence>
<dbReference type="PROSITE" id="PS51892">
    <property type="entry name" value="SUBTILASE"/>
    <property type="match status" value="1"/>
</dbReference>
<dbReference type="AlphaFoldDB" id="A0A2S6C6W4"/>
<evidence type="ECO:0000256" key="8">
    <source>
        <dbReference type="SAM" id="SignalP"/>
    </source>
</evidence>
<evidence type="ECO:0000256" key="6">
    <source>
        <dbReference type="PROSITE-ProRule" id="PRU01240"/>
    </source>
</evidence>
<sequence length="395" mass="40360">MRSFLNILLALPAVLGAATVDKRQTAETVSGSWIARLEDNSALSTVLSTLRLTTNIVPKHQYNFGSFRGFAFDADESLVDAVANIPLIASIEPDTTVRASAPVVEKRALVQQTPVEYGLVRISRRARGGNTYTYDNTAGAGSFIYVIDTGVNAGHQEFGGRAVNGANFVATEPLIATDLNGHGTHCSGTAAGSTYGVSKRANIIAVKVLGAAGTGLNSGVLAGIDWAVNNARQNGRTGRSVFSLSLGGGFSQQTNDAVKAATNAGIFVAVAAGNDGADARQTSPASEPSVFTVGATDANDNRASFSNFGPVVDGFAPGVDIKSAWIGSRTATNTISGTSMACPHVAGLAAYLIGLEGPRSPAALAERIKALATTGVIVNAGAGSPNTLVYNGSGQ</sequence>
<accession>A0A2S6C6W4</accession>
<feature type="active site" description="Charge relay system" evidence="6">
    <location>
        <position position="148"/>
    </location>
</feature>
<protein>
    <recommendedName>
        <fullName evidence="13">Peptidase S8/S53 domain-containing protein</fullName>
    </recommendedName>
</protein>
<feature type="active site" description="Charge relay system" evidence="6">
    <location>
        <position position="182"/>
    </location>
</feature>
<feature type="domain" description="Peptidase S8/S53" evidence="9">
    <location>
        <begin position="139"/>
        <end position="370"/>
    </location>
</feature>
<dbReference type="PROSITE" id="PS00136">
    <property type="entry name" value="SUBTILASE_ASP"/>
    <property type="match status" value="1"/>
</dbReference>
<evidence type="ECO:0000256" key="3">
    <source>
        <dbReference type="ARBA" id="ARBA00022729"/>
    </source>
</evidence>
<reference evidence="12" key="1">
    <citation type="journal article" date="2017" name="bioRxiv">
        <title>Conservation of a gene cluster reveals novel cercosporin biosynthetic mechanisms and extends production to the genus Colletotrichum.</title>
        <authorList>
            <person name="de Jonge R."/>
            <person name="Ebert M.K."/>
            <person name="Huitt-Roehl C.R."/>
            <person name="Pal P."/>
            <person name="Suttle J.C."/>
            <person name="Spanner R.E."/>
            <person name="Neubauer J.D."/>
            <person name="Jurick W.M.II."/>
            <person name="Stott K.A."/>
            <person name="Secor G.A."/>
            <person name="Thomma B.P.H.J."/>
            <person name="Van de Peer Y."/>
            <person name="Townsend C.A."/>
            <person name="Bolton M.D."/>
        </authorList>
    </citation>
    <scope>NUCLEOTIDE SEQUENCE [LARGE SCALE GENOMIC DNA]</scope>
    <source>
        <strain evidence="12">CBS538.71</strain>
    </source>
</reference>
<feature type="chain" id="PRO_5015466531" description="Peptidase S8/S53 domain-containing protein" evidence="8">
    <location>
        <begin position="17"/>
        <end position="395"/>
    </location>
</feature>
<dbReference type="PANTHER" id="PTHR43806">
    <property type="entry name" value="PEPTIDASE S8"/>
    <property type="match status" value="1"/>
</dbReference>
<dbReference type="InterPro" id="IPR010259">
    <property type="entry name" value="S8pro/Inhibitor_I9"/>
</dbReference>
<evidence type="ECO:0000256" key="4">
    <source>
        <dbReference type="ARBA" id="ARBA00022801"/>
    </source>
</evidence>
<dbReference type="SUPFAM" id="SSF54897">
    <property type="entry name" value="Protease propeptides/inhibitors"/>
    <property type="match status" value="1"/>
</dbReference>
<comment type="caution">
    <text evidence="11">The sequence shown here is derived from an EMBL/GenBank/DDBJ whole genome shotgun (WGS) entry which is preliminary data.</text>
</comment>
<dbReference type="GO" id="GO:0006508">
    <property type="term" value="P:proteolysis"/>
    <property type="evidence" value="ECO:0007669"/>
    <property type="project" value="UniProtKB-KW"/>
</dbReference>
<dbReference type="InterPro" id="IPR000209">
    <property type="entry name" value="Peptidase_S8/S53_dom"/>
</dbReference>
<dbReference type="CDD" id="cd04077">
    <property type="entry name" value="Peptidases_S8_PCSK9_ProteinaseK_like"/>
    <property type="match status" value="1"/>
</dbReference>
<evidence type="ECO:0000256" key="1">
    <source>
        <dbReference type="ARBA" id="ARBA00011073"/>
    </source>
</evidence>
<dbReference type="FunFam" id="3.40.50.200:FF:000014">
    <property type="entry name" value="Proteinase K"/>
    <property type="match status" value="1"/>
</dbReference>
<proteinExistence type="inferred from homology"/>
<dbReference type="InterPro" id="IPR050131">
    <property type="entry name" value="Peptidase_S8_subtilisin-like"/>
</dbReference>
<dbReference type="Pfam" id="PF05922">
    <property type="entry name" value="Inhibitor_I9"/>
    <property type="match status" value="1"/>
</dbReference>
<keyword evidence="12" id="KW-1185">Reference proteome</keyword>
<dbReference type="SUPFAM" id="SSF52743">
    <property type="entry name" value="Subtilisin-like"/>
    <property type="match status" value="1"/>
</dbReference>
<keyword evidence="2 6" id="KW-0645">Protease</keyword>
<dbReference type="InterPro" id="IPR015500">
    <property type="entry name" value="Peptidase_S8_subtilisin-rel"/>
</dbReference>
<evidence type="ECO:0000256" key="5">
    <source>
        <dbReference type="ARBA" id="ARBA00022825"/>
    </source>
</evidence>
<feature type="active site" description="Charge relay system" evidence="6">
    <location>
        <position position="339"/>
    </location>
</feature>
<feature type="signal peptide" evidence="8">
    <location>
        <begin position="1"/>
        <end position="16"/>
    </location>
</feature>
<evidence type="ECO:0000313" key="12">
    <source>
        <dbReference type="Proteomes" id="UP000237631"/>
    </source>
</evidence>
<dbReference type="PANTHER" id="PTHR43806:SF58">
    <property type="entry name" value="ALKALINE PROTEASE 1-RELATED"/>
    <property type="match status" value="1"/>
</dbReference>
<dbReference type="InterPro" id="IPR036852">
    <property type="entry name" value="Peptidase_S8/S53_dom_sf"/>
</dbReference>
<dbReference type="GO" id="GO:0005576">
    <property type="term" value="C:extracellular region"/>
    <property type="evidence" value="ECO:0007669"/>
    <property type="project" value="UniProtKB-ARBA"/>
</dbReference>
<dbReference type="OrthoDB" id="19448at2759"/>
<dbReference type="Proteomes" id="UP000237631">
    <property type="component" value="Unassembled WGS sequence"/>
</dbReference>
<dbReference type="PROSITE" id="PS00137">
    <property type="entry name" value="SUBTILASE_HIS"/>
    <property type="match status" value="1"/>
</dbReference>